<dbReference type="InterPro" id="IPR006638">
    <property type="entry name" value="Elp3/MiaA/NifB-like_rSAM"/>
</dbReference>
<organism evidence="7 8">
    <name type="scientific">Amycolatopsis carbonis</name>
    <dbReference type="NCBI Taxonomy" id="715471"/>
    <lineage>
        <taxon>Bacteria</taxon>
        <taxon>Bacillati</taxon>
        <taxon>Actinomycetota</taxon>
        <taxon>Actinomycetes</taxon>
        <taxon>Pseudonocardiales</taxon>
        <taxon>Pseudonocardiaceae</taxon>
        <taxon>Amycolatopsis</taxon>
    </lineage>
</organism>
<accession>A0A9Y2MVE9</accession>
<dbReference type="KEGG" id="acab:QRX50_36145"/>
<keyword evidence="8" id="KW-1185">Reference proteome</keyword>
<name>A0A9Y2MVE9_9PSEU</name>
<dbReference type="SFLD" id="SFLDS00029">
    <property type="entry name" value="Radical_SAM"/>
    <property type="match status" value="1"/>
</dbReference>
<dbReference type="PANTHER" id="PTHR43409:SF7">
    <property type="entry name" value="BLL1977 PROTEIN"/>
    <property type="match status" value="1"/>
</dbReference>
<proteinExistence type="predicted"/>
<evidence type="ECO:0000313" key="8">
    <source>
        <dbReference type="Proteomes" id="UP001236014"/>
    </source>
</evidence>
<dbReference type="PANTHER" id="PTHR43409">
    <property type="entry name" value="ANAEROBIC MAGNESIUM-PROTOPORPHYRIN IX MONOMETHYL ESTER CYCLASE-RELATED"/>
    <property type="match status" value="1"/>
</dbReference>
<evidence type="ECO:0000256" key="3">
    <source>
        <dbReference type="ARBA" id="ARBA00022723"/>
    </source>
</evidence>
<sequence length="503" mass="56395">MRVGILDLLGPPARRPVELGYQLLITKQYASITPQAISVWCRRMGHETFYATYYGLGRPHRLVPADLDVVFISCYTQVSHLAYALAKLYRKAGVRTVIGGPHAKAFPADCLRFFDLVVRECDEALVADILAGQFDPGAVISSEKPFDDVPAVEERMPEIRASAFFRGRTPTPLTAVPMLASMGCPYRCDFCIDWSSTYRPLSIERLEADLRYLATHLPGRLVVFHDPNFAVKFDQVFEALEAQPPGERPPYIIESSLTVLRGDRPRRLKDTNCAMVAPGVESWTDYSNKAGVGRAGGMAKVERVAAHFAQLADNVPYLQANFMFGLDTDEGDAPVELTKRFMDLAPFAFPTINIPVPFGGTPLHDELAADGRILPTMPFSFYYAPYVVTTIKNYDPVTYYDKLIELYGHAASPEMLRRRLRTAPSRVVRWVHRARTAGFRADLGSFRRIRTLLRSDPGFLAFHEGRTTALPEFYRHLGDRMLGDYSELLSAADRTPDLSSIRL</sequence>
<keyword evidence="3" id="KW-0479">Metal-binding</keyword>
<dbReference type="Proteomes" id="UP001236014">
    <property type="component" value="Chromosome"/>
</dbReference>
<evidence type="ECO:0000256" key="1">
    <source>
        <dbReference type="ARBA" id="ARBA00001966"/>
    </source>
</evidence>
<dbReference type="Gene3D" id="3.40.50.280">
    <property type="entry name" value="Cobalamin-binding domain"/>
    <property type="match status" value="1"/>
</dbReference>
<dbReference type="AlphaFoldDB" id="A0A9Y2MVE9"/>
<dbReference type="GO" id="GO:0046872">
    <property type="term" value="F:metal ion binding"/>
    <property type="evidence" value="ECO:0007669"/>
    <property type="project" value="UniProtKB-KW"/>
</dbReference>
<dbReference type="SFLD" id="SFLDG01082">
    <property type="entry name" value="B12-binding_domain_containing"/>
    <property type="match status" value="1"/>
</dbReference>
<evidence type="ECO:0000256" key="4">
    <source>
        <dbReference type="ARBA" id="ARBA00023004"/>
    </source>
</evidence>
<dbReference type="GO" id="GO:0003824">
    <property type="term" value="F:catalytic activity"/>
    <property type="evidence" value="ECO:0007669"/>
    <property type="project" value="InterPro"/>
</dbReference>
<reference evidence="7 8" key="1">
    <citation type="submission" date="2023-06" db="EMBL/GenBank/DDBJ databases">
        <authorList>
            <person name="Oyuntsetseg B."/>
            <person name="Kim S.B."/>
        </authorList>
    </citation>
    <scope>NUCLEOTIDE SEQUENCE [LARGE SCALE GENOMIC DNA]</scope>
    <source>
        <strain evidence="7 8">2-15</strain>
    </source>
</reference>
<dbReference type="Pfam" id="PF04055">
    <property type="entry name" value="Radical_SAM"/>
    <property type="match status" value="1"/>
</dbReference>
<evidence type="ECO:0000256" key="5">
    <source>
        <dbReference type="ARBA" id="ARBA00023014"/>
    </source>
</evidence>
<dbReference type="InterPro" id="IPR058240">
    <property type="entry name" value="rSAM_sf"/>
</dbReference>
<dbReference type="InterPro" id="IPR007197">
    <property type="entry name" value="rSAM"/>
</dbReference>
<keyword evidence="2" id="KW-0949">S-adenosyl-L-methionine</keyword>
<dbReference type="RefSeq" id="WP_285967571.1">
    <property type="nucleotide sequence ID" value="NZ_CP127294.1"/>
</dbReference>
<feature type="domain" description="Elp3/MiaA/NifB-like radical SAM core" evidence="6">
    <location>
        <begin position="174"/>
        <end position="378"/>
    </location>
</feature>
<dbReference type="InterPro" id="IPR051198">
    <property type="entry name" value="BchE-like"/>
</dbReference>
<dbReference type="SUPFAM" id="SSF102114">
    <property type="entry name" value="Radical SAM enzymes"/>
    <property type="match status" value="1"/>
</dbReference>
<keyword evidence="4" id="KW-0408">Iron</keyword>
<protein>
    <submittedName>
        <fullName evidence="7">Radical SAM protein</fullName>
    </submittedName>
</protein>
<keyword evidence="5" id="KW-0411">Iron-sulfur</keyword>
<evidence type="ECO:0000259" key="6">
    <source>
        <dbReference type="SMART" id="SM00729"/>
    </source>
</evidence>
<dbReference type="EMBL" id="CP127294">
    <property type="protein sequence ID" value="WIX76824.1"/>
    <property type="molecule type" value="Genomic_DNA"/>
</dbReference>
<gene>
    <name evidence="7" type="ORF">QRX50_36145</name>
</gene>
<dbReference type="SMART" id="SM00729">
    <property type="entry name" value="Elp3"/>
    <property type="match status" value="1"/>
</dbReference>
<dbReference type="GO" id="GO:0051536">
    <property type="term" value="F:iron-sulfur cluster binding"/>
    <property type="evidence" value="ECO:0007669"/>
    <property type="project" value="UniProtKB-KW"/>
</dbReference>
<comment type="cofactor">
    <cofactor evidence="1">
        <name>[4Fe-4S] cluster</name>
        <dbReference type="ChEBI" id="CHEBI:49883"/>
    </cofactor>
</comment>
<evidence type="ECO:0000313" key="7">
    <source>
        <dbReference type="EMBL" id="WIX76824.1"/>
    </source>
</evidence>
<evidence type="ECO:0000256" key="2">
    <source>
        <dbReference type="ARBA" id="ARBA00022691"/>
    </source>
</evidence>
<dbReference type="GO" id="GO:0005829">
    <property type="term" value="C:cytosol"/>
    <property type="evidence" value="ECO:0007669"/>
    <property type="project" value="TreeGrafter"/>
</dbReference>